<dbReference type="KEGG" id="pfer:IRI77_27280"/>
<name>A0A7S7NMS7_PALFE</name>
<dbReference type="GO" id="GO:0046872">
    <property type="term" value="F:metal ion binding"/>
    <property type="evidence" value="ECO:0007669"/>
    <property type="project" value="UniProtKB-KW"/>
</dbReference>
<dbReference type="InterPro" id="IPR036922">
    <property type="entry name" value="Rieske_2Fe-2S_sf"/>
</dbReference>
<keyword evidence="3" id="KW-0408">Iron</keyword>
<keyword evidence="9" id="KW-1185">Reference proteome</keyword>
<evidence type="ECO:0000313" key="8">
    <source>
        <dbReference type="EMBL" id="QOY86476.1"/>
    </source>
</evidence>
<protein>
    <submittedName>
        <fullName evidence="8">Rieske 2Fe-2S domain-containing protein</fullName>
    </submittedName>
</protein>
<evidence type="ECO:0000313" key="9">
    <source>
        <dbReference type="Proteomes" id="UP000593892"/>
    </source>
</evidence>
<dbReference type="GO" id="GO:0051537">
    <property type="term" value="F:2 iron, 2 sulfur cluster binding"/>
    <property type="evidence" value="ECO:0007669"/>
    <property type="project" value="UniProtKB-KW"/>
</dbReference>
<evidence type="ECO:0000256" key="5">
    <source>
        <dbReference type="ARBA" id="ARBA00034078"/>
    </source>
</evidence>
<comment type="similarity">
    <text evidence="6">Belongs to the bacterial ring-hydroxylating dioxygenase ferredoxin component family.</text>
</comment>
<dbReference type="RefSeq" id="WP_194448145.1">
    <property type="nucleotide sequence ID" value="NZ_CP063849.1"/>
</dbReference>
<evidence type="ECO:0000256" key="2">
    <source>
        <dbReference type="ARBA" id="ARBA00022723"/>
    </source>
</evidence>
<keyword evidence="1" id="KW-0001">2Fe-2S</keyword>
<feature type="domain" description="Rieske" evidence="7">
    <location>
        <begin position="2"/>
        <end position="96"/>
    </location>
</feature>
<dbReference type="SUPFAM" id="SSF50022">
    <property type="entry name" value="ISP domain"/>
    <property type="match status" value="1"/>
</dbReference>
<proteinExistence type="inferred from homology"/>
<dbReference type="Gene3D" id="2.102.10.10">
    <property type="entry name" value="Rieske [2Fe-2S] iron-sulphur domain"/>
    <property type="match status" value="1"/>
</dbReference>
<evidence type="ECO:0000259" key="7">
    <source>
        <dbReference type="PROSITE" id="PS51296"/>
    </source>
</evidence>
<dbReference type="PANTHER" id="PTHR21496">
    <property type="entry name" value="FERREDOXIN-RELATED"/>
    <property type="match status" value="1"/>
</dbReference>
<dbReference type="PROSITE" id="PS51296">
    <property type="entry name" value="RIESKE"/>
    <property type="match status" value="1"/>
</dbReference>
<evidence type="ECO:0000256" key="3">
    <source>
        <dbReference type="ARBA" id="ARBA00023004"/>
    </source>
</evidence>
<sequence>MVRVTTLTSLPPGTMIPATIDGKDLVICNDQGTVHAFDGLCPHRNGPLWQGNFVDGRIVCPWHAWEFRCDKGCLDYNSDITLTRYPVVIQGDDVFVDA</sequence>
<dbReference type="Proteomes" id="UP000593892">
    <property type="component" value="Chromosome"/>
</dbReference>
<dbReference type="Pfam" id="PF00355">
    <property type="entry name" value="Rieske"/>
    <property type="match status" value="1"/>
</dbReference>
<evidence type="ECO:0000256" key="4">
    <source>
        <dbReference type="ARBA" id="ARBA00023014"/>
    </source>
</evidence>
<keyword evidence="2" id="KW-0479">Metal-binding</keyword>
<gene>
    <name evidence="8" type="ORF">IRI77_27280</name>
</gene>
<keyword evidence="4" id="KW-0411">Iron-sulfur</keyword>
<evidence type="ECO:0000256" key="1">
    <source>
        <dbReference type="ARBA" id="ARBA00022714"/>
    </source>
</evidence>
<accession>A0A7S7NMS7</accession>
<dbReference type="InterPro" id="IPR017941">
    <property type="entry name" value="Rieske_2Fe-2S"/>
</dbReference>
<evidence type="ECO:0000256" key="6">
    <source>
        <dbReference type="ARBA" id="ARBA00038001"/>
    </source>
</evidence>
<dbReference type="PANTHER" id="PTHR21496:SF0">
    <property type="entry name" value="RIESKE DOMAIN-CONTAINING PROTEIN"/>
    <property type="match status" value="1"/>
</dbReference>
<comment type="cofactor">
    <cofactor evidence="5">
        <name>[2Fe-2S] cluster</name>
        <dbReference type="ChEBI" id="CHEBI:190135"/>
    </cofactor>
</comment>
<dbReference type="EMBL" id="CP063849">
    <property type="protein sequence ID" value="QOY86476.1"/>
    <property type="molecule type" value="Genomic_DNA"/>
</dbReference>
<reference evidence="8 9" key="1">
    <citation type="submission" date="2020-10" db="EMBL/GenBank/DDBJ databases">
        <title>Complete genome sequence of Paludibaculum fermentans P105T, a facultatively anaerobic acidobacterium capable of dissimilatory Fe(III) reduction.</title>
        <authorList>
            <person name="Dedysh S.N."/>
            <person name="Beletsky A.V."/>
            <person name="Kulichevskaya I.S."/>
            <person name="Mardanov A.V."/>
            <person name="Ravin N.V."/>
        </authorList>
    </citation>
    <scope>NUCLEOTIDE SEQUENCE [LARGE SCALE GENOMIC DNA]</scope>
    <source>
        <strain evidence="8 9">P105</strain>
    </source>
</reference>
<dbReference type="AlphaFoldDB" id="A0A7S7NMS7"/>
<organism evidence="8 9">
    <name type="scientific">Paludibaculum fermentans</name>
    <dbReference type="NCBI Taxonomy" id="1473598"/>
    <lineage>
        <taxon>Bacteria</taxon>
        <taxon>Pseudomonadati</taxon>
        <taxon>Acidobacteriota</taxon>
        <taxon>Terriglobia</taxon>
        <taxon>Bryobacterales</taxon>
        <taxon>Bryobacteraceae</taxon>
        <taxon>Paludibaculum</taxon>
    </lineage>
</organism>